<keyword evidence="11" id="KW-0449">Lipoprotein</keyword>
<dbReference type="Gene3D" id="3.10.105.10">
    <property type="entry name" value="Dipeptide-binding Protein, Domain 3"/>
    <property type="match status" value="1"/>
</dbReference>
<dbReference type="Pfam" id="PF00496">
    <property type="entry name" value="SBP_bac_5"/>
    <property type="match status" value="1"/>
</dbReference>
<comment type="similarity">
    <text evidence="3">Belongs to the bacterial solute-binding protein 5 family.</text>
</comment>
<keyword evidence="9" id="KW-0564">Palmitate</keyword>
<dbReference type="Proteomes" id="UP000460949">
    <property type="component" value="Unassembled WGS sequence"/>
</dbReference>
<dbReference type="PANTHER" id="PTHR30290">
    <property type="entry name" value="PERIPLASMIC BINDING COMPONENT OF ABC TRANSPORTER"/>
    <property type="match status" value="1"/>
</dbReference>
<dbReference type="Gene3D" id="3.40.190.10">
    <property type="entry name" value="Periplasmic binding protein-like II"/>
    <property type="match status" value="1"/>
</dbReference>
<name>A0A845DPZ2_9BACI</name>
<evidence type="ECO:0000256" key="1">
    <source>
        <dbReference type="ARBA" id="ARBA00004193"/>
    </source>
</evidence>
<evidence type="ECO:0000256" key="10">
    <source>
        <dbReference type="ARBA" id="ARBA00023157"/>
    </source>
</evidence>
<dbReference type="SUPFAM" id="SSF53850">
    <property type="entry name" value="Periplasmic binding protein-like II"/>
    <property type="match status" value="1"/>
</dbReference>
<evidence type="ECO:0000256" key="12">
    <source>
        <dbReference type="ARBA" id="ARBA00063980"/>
    </source>
</evidence>
<dbReference type="InterPro" id="IPR000914">
    <property type="entry name" value="SBP_5_dom"/>
</dbReference>
<dbReference type="FunFam" id="3.10.105.10:FF:000001">
    <property type="entry name" value="Oligopeptide ABC transporter, oligopeptide-binding protein"/>
    <property type="match status" value="1"/>
</dbReference>
<reference evidence="17 18" key="1">
    <citation type="submission" date="2019-11" db="EMBL/GenBank/DDBJ databases">
        <title>Genome sequences of 17 halophilic strains isolated from different environments.</title>
        <authorList>
            <person name="Furrow R.E."/>
        </authorList>
    </citation>
    <scope>NUCLEOTIDE SEQUENCE [LARGE SCALE GENOMIC DNA]</scope>
    <source>
        <strain evidence="17 18">22511_23_Filter</strain>
    </source>
</reference>
<evidence type="ECO:0000256" key="13">
    <source>
        <dbReference type="ARBA" id="ARBA00072558"/>
    </source>
</evidence>
<evidence type="ECO:0000256" key="2">
    <source>
        <dbReference type="ARBA" id="ARBA00004418"/>
    </source>
</evidence>
<feature type="domain" description="Solute-binding protein family 5" evidence="16">
    <location>
        <begin position="93"/>
        <end position="477"/>
    </location>
</feature>
<dbReference type="GO" id="GO:1904680">
    <property type="term" value="F:peptide transmembrane transporter activity"/>
    <property type="evidence" value="ECO:0007669"/>
    <property type="project" value="TreeGrafter"/>
</dbReference>
<dbReference type="EMBL" id="WMET01000001">
    <property type="protein sequence ID" value="MYL18452.1"/>
    <property type="molecule type" value="Genomic_DNA"/>
</dbReference>
<proteinExistence type="inferred from homology"/>
<keyword evidence="10" id="KW-1015">Disulfide bond</keyword>
<evidence type="ECO:0000256" key="14">
    <source>
        <dbReference type="SAM" id="MobiDB-lite"/>
    </source>
</evidence>
<protein>
    <recommendedName>
        <fullName evidence="13">Periplasmic oligopeptide-binding protein OppA</fullName>
    </recommendedName>
</protein>
<evidence type="ECO:0000256" key="9">
    <source>
        <dbReference type="ARBA" id="ARBA00023139"/>
    </source>
</evidence>
<sequence length="560" mass="62520">MKKTNWLLLVLALALSMFLAACSGGSDESSDSADSGDSSDTEGSSEASGEQVLNLLDTADIPTMDASLATDAVAFQWLGSTTDGLYRLGENGQPEPGIATEHEVSEDGLTWTFTLREDAVWSNGDPVTANDFVFAWQRAVNPDTGSEYGPYMMGGVIKNATAVADGDVPPEELGVKAVDDYTFEVTLEKPIPYFESMTTFGTFLPMNQQFVEDKGEQYALEAENLISNGPFVITEWSHGEGWKLEKNEDYWDAENVQLEEINVKVVKETATGVNLYDTGEVDRVNLTSEFVDQYRTSDEFSVKEEPTLFYLKMNQESDMLSNVKARKAIQMVIDRQSMIDVILNNGSIPAGGDVPGNFVKHPETEEDFREINGELVETNVEEAKKLWNEAKEEEGMDSVELEYLGGDTETALEMDAYLKDQLENLEGLTVKVTSVPFKERIERDKNMEYDIQNAGWGPDYIDPNTFLNMWVTDGGNNHTGYSSDEYDGMIEKANNELAQEPVERFETFLEAEKLLIEEDAVLAPLYQRAQAQLWKPYVKGVMVQPMGPDYTYKYAYIEGK</sequence>
<evidence type="ECO:0000259" key="16">
    <source>
        <dbReference type="Pfam" id="PF00496"/>
    </source>
</evidence>
<dbReference type="InterPro" id="IPR039424">
    <property type="entry name" value="SBP_5"/>
</dbReference>
<feature type="region of interest" description="Disordered" evidence="14">
    <location>
        <begin position="26"/>
        <end position="49"/>
    </location>
</feature>
<evidence type="ECO:0000256" key="8">
    <source>
        <dbReference type="ARBA" id="ARBA00022927"/>
    </source>
</evidence>
<accession>A0A845DPZ2</accession>
<gene>
    <name evidence="17" type="ORF">GLW04_01035</name>
</gene>
<dbReference type="RefSeq" id="WP_160834917.1">
    <property type="nucleotide sequence ID" value="NZ_WMET01000001.1"/>
</dbReference>
<dbReference type="AlphaFoldDB" id="A0A845DPZ2"/>
<comment type="subcellular location">
    <subcellularLocation>
        <location evidence="1">Cell membrane</location>
        <topology evidence="1">Lipid-anchor</topology>
    </subcellularLocation>
    <subcellularLocation>
        <location evidence="2">Periplasm</location>
    </subcellularLocation>
</comment>
<comment type="subunit">
    <text evidence="12">The complex is composed of two ATP-binding proteins (OppD and OppF), two transmembrane proteins (OppB and OppC) and a solute-binding protein (OppA).</text>
</comment>
<evidence type="ECO:0000256" key="7">
    <source>
        <dbReference type="ARBA" id="ARBA00022856"/>
    </source>
</evidence>
<dbReference type="GO" id="GO:0030288">
    <property type="term" value="C:outer membrane-bounded periplasmic space"/>
    <property type="evidence" value="ECO:0007669"/>
    <property type="project" value="UniProtKB-ARBA"/>
</dbReference>
<dbReference type="Gene3D" id="3.90.76.10">
    <property type="entry name" value="Dipeptide-binding Protein, Domain 1"/>
    <property type="match status" value="1"/>
</dbReference>
<organism evidence="17 18">
    <name type="scientific">Halobacillus litoralis</name>
    <dbReference type="NCBI Taxonomy" id="45668"/>
    <lineage>
        <taxon>Bacteria</taxon>
        <taxon>Bacillati</taxon>
        <taxon>Bacillota</taxon>
        <taxon>Bacilli</taxon>
        <taxon>Bacillales</taxon>
        <taxon>Bacillaceae</taxon>
        <taxon>Halobacillus</taxon>
    </lineage>
</organism>
<dbReference type="CDD" id="cd08504">
    <property type="entry name" value="PBP2_OppA"/>
    <property type="match status" value="1"/>
</dbReference>
<evidence type="ECO:0000313" key="18">
    <source>
        <dbReference type="Proteomes" id="UP000460949"/>
    </source>
</evidence>
<comment type="caution">
    <text evidence="17">The sequence shown here is derived from an EMBL/GenBank/DDBJ whole genome shotgun (WGS) entry which is preliminary data.</text>
</comment>
<dbReference type="InterPro" id="IPR030678">
    <property type="entry name" value="Peptide/Ni-bd"/>
</dbReference>
<evidence type="ECO:0000256" key="5">
    <source>
        <dbReference type="ARBA" id="ARBA00022729"/>
    </source>
</evidence>
<dbReference type="PANTHER" id="PTHR30290:SF10">
    <property type="entry name" value="PERIPLASMIC OLIGOPEPTIDE-BINDING PROTEIN-RELATED"/>
    <property type="match status" value="1"/>
</dbReference>
<feature type="signal peptide" evidence="15">
    <location>
        <begin position="1"/>
        <end position="23"/>
    </location>
</feature>
<dbReference type="GO" id="GO:0015833">
    <property type="term" value="P:peptide transport"/>
    <property type="evidence" value="ECO:0007669"/>
    <property type="project" value="UniProtKB-KW"/>
</dbReference>
<evidence type="ECO:0000256" key="3">
    <source>
        <dbReference type="ARBA" id="ARBA00005695"/>
    </source>
</evidence>
<evidence type="ECO:0000256" key="6">
    <source>
        <dbReference type="ARBA" id="ARBA00022764"/>
    </source>
</evidence>
<dbReference type="PROSITE" id="PS51257">
    <property type="entry name" value="PROKAR_LIPOPROTEIN"/>
    <property type="match status" value="1"/>
</dbReference>
<evidence type="ECO:0000256" key="11">
    <source>
        <dbReference type="ARBA" id="ARBA00023288"/>
    </source>
</evidence>
<keyword evidence="4" id="KW-0813">Transport</keyword>
<dbReference type="FunFam" id="3.40.190.10:FF:000018">
    <property type="entry name" value="Oligopeptide ABC transporter, oligopeptide-binding protein"/>
    <property type="match status" value="1"/>
</dbReference>
<keyword evidence="6" id="KW-0574">Periplasm</keyword>
<dbReference type="FunFam" id="3.90.76.10:FF:000001">
    <property type="entry name" value="Oligopeptide ABC transporter substrate-binding protein"/>
    <property type="match status" value="1"/>
</dbReference>
<evidence type="ECO:0000256" key="4">
    <source>
        <dbReference type="ARBA" id="ARBA00022448"/>
    </source>
</evidence>
<keyword evidence="5 15" id="KW-0732">Signal</keyword>
<dbReference type="PIRSF" id="PIRSF002741">
    <property type="entry name" value="MppA"/>
    <property type="match status" value="1"/>
</dbReference>
<feature type="chain" id="PRO_5039336725" description="Periplasmic oligopeptide-binding protein OppA" evidence="15">
    <location>
        <begin position="24"/>
        <end position="560"/>
    </location>
</feature>
<dbReference type="GO" id="GO:0043190">
    <property type="term" value="C:ATP-binding cassette (ABC) transporter complex"/>
    <property type="evidence" value="ECO:0007669"/>
    <property type="project" value="InterPro"/>
</dbReference>
<keyword evidence="7" id="KW-0571">Peptide transport</keyword>
<evidence type="ECO:0000313" key="17">
    <source>
        <dbReference type="EMBL" id="MYL18452.1"/>
    </source>
</evidence>
<evidence type="ECO:0000256" key="15">
    <source>
        <dbReference type="SAM" id="SignalP"/>
    </source>
</evidence>
<dbReference type="GO" id="GO:0015031">
    <property type="term" value="P:protein transport"/>
    <property type="evidence" value="ECO:0007669"/>
    <property type="project" value="UniProtKB-KW"/>
</dbReference>
<keyword evidence="8" id="KW-0653">Protein transport</keyword>